<keyword evidence="2" id="KW-1185">Reference proteome</keyword>
<dbReference type="PANTHER" id="PTHR33116:SF78">
    <property type="entry name" value="OS12G0587133 PROTEIN"/>
    <property type="match status" value="1"/>
</dbReference>
<proteinExistence type="predicted"/>
<dbReference type="OMA" id="LVKWETI"/>
<name>A0A151RQ67_CAJCA</name>
<dbReference type="Gramene" id="C.cajan_33489.t">
    <property type="protein sequence ID" value="C.cajan_33489.t.cds1"/>
    <property type="gene ID" value="C.cajan_33489"/>
</dbReference>
<evidence type="ECO:0000313" key="1">
    <source>
        <dbReference type="EMBL" id="KYP44683.1"/>
    </source>
</evidence>
<dbReference type="AlphaFoldDB" id="A0A151RQ67"/>
<gene>
    <name evidence="1" type="ORF">KK1_033797</name>
</gene>
<dbReference type="EMBL" id="KQ483617">
    <property type="protein sequence ID" value="KYP44683.1"/>
    <property type="molecule type" value="Genomic_DNA"/>
</dbReference>
<organism evidence="1 2">
    <name type="scientific">Cajanus cajan</name>
    <name type="common">Pigeon pea</name>
    <name type="synonym">Cajanus indicus</name>
    <dbReference type="NCBI Taxonomy" id="3821"/>
    <lineage>
        <taxon>Eukaryota</taxon>
        <taxon>Viridiplantae</taxon>
        <taxon>Streptophyta</taxon>
        <taxon>Embryophyta</taxon>
        <taxon>Tracheophyta</taxon>
        <taxon>Spermatophyta</taxon>
        <taxon>Magnoliopsida</taxon>
        <taxon>eudicotyledons</taxon>
        <taxon>Gunneridae</taxon>
        <taxon>Pentapetalae</taxon>
        <taxon>rosids</taxon>
        <taxon>fabids</taxon>
        <taxon>Fabales</taxon>
        <taxon>Fabaceae</taxon>
        <taxon>Papilionoideae</taxon>
        <taxon>50 kb inversion clade</taxon>
        <taxon>NPAAA clade</taxon>
        <taxon>indigoferoid/millettioid clade</taxon>
        <taxon>Phaseoleae</taxon>
        <taxon>Cajanus</taxon>
    </lineage>
</organism>
<protein>
    <submittedName>
        <fullName evidence="1">Ribonuclease H protein At1g65750 family</fullName>
    </submittedName>
</protein>
<dbReference type="PANTHER" id="PTHR33116">
    <property type="entry name" value="REVERSE TRANSCRIPTASE ZINC-BINDING DOMAIN-CONTAINING PROTEIN-RELATED-RELATED"/>
    <property type="match status" value="1"/>
</dbReference>
<sequence>MVHGRVKSQHFQDLVEKVQQRLSSWRGRLLNKAGRLTLVNSVLTSIPTYNMHIQWLPNQVSEKLDMLARRFLWSGQDKRGLHLVKWETITQRR</sequence>
<dbReference type="Proteomes" id="UP000075243">
    <property type="component" value="Unassembled WGS sequence"/>
</dbReference>
<evidence type="ECO:0000313" key="2">
    <source>
        <dbReference type="Proteomes" id="UP000075243"/>
    </source>
</evidence>
<accession>A0A151RQ67</accession>
<reference evidence="1" key="1">
    <citation type="journal article" date="2012" name="Nat. Biotechnol.">
        <title>Draft genome sequence of pigeonpea (Cajanus cajan), an orphan legume crop of resource-poor farmers.</title>
        <authorList>
            <person name="Varshney R.K."/>
            <person name="Chen W."/>
            <person name="Li Y."/>
            <person name="Bharti A.K."/>
            <person name="Saxena R.K."/>
            <person name="Schlueter J.A."/>
            <person name="Donoghue M.T."/>
            <person name="Azam S."/>
            <person name="Fan G."/>
            <person name="Whaley A.M."/>
            <person name="Farmer A.D."/>
            <person name="Sheridan J."/>
            <person name="Iwata A."/>
            <person name="Tuteja R."/>
            <person name="Penmetsa R.V."/>
            <person name="Wu W."/>
            <person name="Upadhyaya H.D."/>
            <person name="Yang S.P."/>
            <person name="Shah T."/>
            <person name="Saxena K.B."/>
            <person name="Michael T."/>
            <person name="McCombie W.R."/>
            <person name="Yang B."/>
            <person name="Zhang G."/>
            <person name="Yang H."/>
            <person name="Wang J."/>
            <person name="Spillane C."/>
            <person name="Cook D.R."/>
            <person name="May G.D."/>
            <person name="Xu X."/>
            <person name="Jackson S.A."/>
        </authorList>
    </citation>
    <scope>NUCLEOTIDE SEQUENCE [LARGE SCALE GENOMIC DNA]</scope>
</reference>